<feature type="region of interest" description="Disordered" evidence="2">
    <location>
        <begin position="77"/>
        <end position="118"/>
    </location>
</feature>
<feature type="domain" description="C2H2-type" evidence="3">
    <location>
        <begin position="144"/>
        <end position="171"/>
    </location>
</feature>
<dbReference type="InterPro" id="IPR036236">
    <property type="entry name" value="Znf_C2H2_sf"/>
</dbReference>
<protein>
    <recommendedName>
        <fullName evidence="3">C2H2-type domain-containing protein</fullName>
    </recommendedName>
</protein>
<evidence type="ECO:0000256" key="1">
    <source>
        <dbReference type="PROSITE-ProRule" id="PRU00042"/>
    </source>
</evidence>
<feature type="non-terminal residue" evidence="4">
    <location>
        <position position="217"/>
    </location>
</feature>
<dbReference type="InParanoid" id="A0A2T2ZX04"/>
<feature type="compositionally biased region" description="Low complexity" evidence="2">
    <location>
        <begin position="82"/>
        <end position="95"/>
    </location>
</feature>
<dbReference type="PROSITE" id="PS00028">
    <property type="entry name" value="ZINC_FINGER_C2H2_1"/>
    <property type="match status" value="1"/>
</dbReference>
<accession>A0A2T2ZX04</accession>
<dbReference type="AlphaFoldDB" id="A0A2T2ZX04"/>
<evidence type="ECO:0000256" key="2">
    <source>
        <dbReference type="SAM" id="MobiDB-lite"/>
    </source>
</evidence>
<feature type="region of interest" description="Disordered" evidence="2">
    <location>
        <begin position="1"/>
        <end position="61"/>
    </location>
</feature>
<keyword evidence="5" id="KW-1185">Reference proteome</keyword>
<dbReference type="Proteomes" id="UP000241462">
    <property type="component" value="Unassembled WGS sequence"/>
</dbReference>
<dbReference type="Gene3D" id="3.30.160.60">
    <property type="entry name" value="Classic Zinc Finger"/>
    <property type="match status" value="1"/>
</dbReference>
<dbReference type="SMART" id="SM00355">
    <property type="entry name" value="ZnF_C2H2"/>
    <property type="match status" value="1"/>
</dbReference>
<dbReference type="SUPFAM" id="SSF57667">
    <property type="entry name" value="beta-beta-alpha zinc fingers"/>
    <property type="match status" value="1"/>
</dbReference>
<reference evidence="4 5" key="1">
    <citation type="journal article" date="2018" name="Mycol. Prog.">
        <title>Coniella lustricola, a new species from submerged detritus.</title>
        <authorList>
            <person name="Raudabaugh D.B."/>
            <person name="Iturriaga T."/>
            <person name="Carver A."/>
            <person name="Mondo S."/>
            <person name="Pangilinan J."/>
            <person name="Lipzen A."/>
            <person name="He G."/>
            <person name="Amirebrahimi M."/>
            <person name="Grigoriev I.V."/>
            <person name="Miller A.N."/>
        </authorList>
    </citation>
    <scope>NUCLEOTIDE SEQUENCE [LARGE SCALE GENOMIC DNA]</scope>
    <source>
        <strain evidence="4 5">B22-T-1</strain>
    </source>
</reference>
<dbReference type="InterPro" id="IPR013087">
    <property type="entry name" value="Znf_C2H2_type"/>
</dbReference>
<keyword evidence="1" id="KW-0863">Zinc-finger</keyword>
<keyword evidence="1" id="KW-0862">Zinc</keyword>
<dbReference type="OrthoDB" id="1405595at2759"/>
<name>A0A2T2ZX04_9PEZI</name>
<proteinExistence type="predicted"/>
<gene>
    <name evidence="4" type="ORF">BD289DRAFT_443456</name>
</gene>
<sequence length="217" mass="23439">MQPVLPFILQEPLGSTPSPRRRPSLNTVRYEVTRIVSPAPNDDPWGRGTQPSTPHRDSHFQQSAPTWITTSYAQHVLPPPQASTTSSAPNTPSLALLDSAPESEPCWTPSSGSNHSASCSSSSSASYDALTYGTAELDEGPVRFRCDQCTESFASNGALKKHKYTHLERNFRCHCGLAYTTMSVLRKHQYLKGCGPSPTSAAWSHSGSSSPESGATF</sequence>
<evidence type="ECO:0000313" key="4">
    <source>
        <dbReference type="EMBL" id="PSR78736.1"/>
    </source>
</evidence>
<evidence type="ECO:0000313" key="5">
    <source>
        <dbReference type="Proteomes" id="UP000241462"/>
    </source>
</evidence>
<evidence type="ECO:0000259" key="3">
    <source>
        <dbReference type="PROSITE" id="PS50157"/>
    </source>
</evidence>
<dbReference type="Pfam" id="PF00096">
    <property type="entry name" value="zf-C2H2"/>
    <property type="match status" value="1"/>
</dbReference>
<dbReference type="STRING" id="2025994.A0A2T2ZX04"/>
<organism evidence="4 5">
    <name type="scientific">Coniella lustricola</name>
    <dbReference type="NCBI Taxonomy" id="2025994"/>
    <lineage>
        <taxon>Eukaryota</taxon>
        <taxon>Fungi</taxon>
        <taxon>Dikarya</taxon>
        <taxon>Ascomycota</taxon>
        <taxon>Pezizomycotina</taxon>
        <taxon>Sordariomycetes</taxon>
        <taxon>Sordariomycetidae</taxon>
        <taxon>Diaporthales</taxon>
        <taxon>Schizoparmaceae</taxon>
        <taxon>Coniella</taxon>
    </lineage>
</organism>
<dbReference type="EMBL" id="KZ678594">
    <property type="protein sequence ID" value="PSR78736.1"/>
    <property type="molecule type" value="Genomic_DNA"/>
</dbReference>
<dbReference type="PROSITE" id="PS50157">
    <property type="entry name" value="ZINC_FINGER_C2H2_2"/>
    <property type="match status" value="1"/>
</dbReference>
<dbReference type="GO" id="GO:0008270">
    <property type="term" value="F:zinc ion binding"/>
    <property type="evidence" value="ECO:0007669"/>
    <property type="project" value="UniProtKB-KW"/>
</dbReference>
<keyword evidence="1" id="KW-0479">Metal-binding</keyword>